<dbReference type="InterPro" id="IPR036397">
    <property type="entry name" value="RNaseH_sf"/>
</dbReference>
<dbReference type="SUPFAM" id="SSF53098">
    <property type="entry name" value="Ribonuclease H-like"/>
    <property type="match status" value="1"/>
</dbReference>
<accession>A0ABQ5GNI5</accession>
<dbReference type="PANTHER" id="PTHR42648">
    <property type="entry name" value="TRANSPOSASE, PUTATIVE-RELATED"/>
    <property type="match status" value="1"/>
</dbReference>
<dbReference type="InterPro" id="IPR039537">
    <property type="entry name" value="Retrotran_Ty1/copia-like"/>
</dbReference>
<feature type="domain" description="Integrase catalytic" evidence="3">
    <location>
        <begin position="131"/>
        <end position="223"/>
    </location>
</feature>
<reference evidence="4" key="1">
    <citation type="journal article" date="2022" name="Int. J. Mol. Sci.">
        <title>Draft Genome of Tanacetum Coccineum: Genomic Comparison of Closely Related Tanacetum-Family Plants.</title>
        <authorList>
            <person name="Yamashiro T."/>
            <person name="Shiraishi A."/>
            <person name="Nakayama K."/>
            <person name="Satake H."/>
        </authorList>
    </citation>
    <scope>NUCLEOTIDE SEQUENCE</scope>
</reference>
<evidence type="ECO:0000313" key="4">
    <source>
        <dbReference type="EMBL" id="GJT77221.1"/>
    </source>
</evidence>
<comment type="caution">
    <text evidence="4">The sequence shown here is derived from an EMBL/GenBank/DDBJ whole genome shotgun (WGS) entry which is preliminary data.</text>
</comment>
<dbReference type="InterPro" id="IPR012337">
    <property type="entry name" value="RNaseH-like_sf"/>
</dbReference>
<dbReference type="PANTHER" id="PTHR42648:SF27">
    <property type="entry name" value="RNA-DIRECTED DNA POLYMERASE"/>
    <property type="match status" value="1"/>
</dbReference>
<organism evidence="4 5">
    <name type="scientific">Tanacetum coccineum</name>
    <dbReference type="NCBI Taxonomy" id="301880"/>
    <lineage>
        <taxon>Eukaryota</taxon>
        <taxon>Viridiplantae</taxon>
        <taxon>Streptophyta</taxon>
        <taxon>Embryophyta</taxon>
        <taxon>Tracheophyta</taxon>
        <taxon>Spermatophyta</taxon>
        <taxon>Magnoliopsida</taxon>
        <taxon>eudicotyledons</taxon>
        <taxon>Gunneridae</taxon>
        <taxon>Pentapetalae</taxon>
        <taxon>asterids</taxon>
        <taxon>campanulids</taxon>
        <taxon>Asterales</taxon>
        <taxon>Asteraceae</taxon>
        <taxon>Asteroideae</taxon>
        <taxon>Anthemideae</taxon>
        <taxon>Anthemidinae</taxon>
        <taxon>Tanacetum</taxon>
    </lineage>
</organism>
<dbReference type="PROSITE" id="PS50994">
    <property type="entry name" value="INTEGRASE"/>
    <property type="match status" value="1"/>
</dbReference>
<dbReference type="InterPro" id="IPR013103">
    <property type="entry name" value="RVT_2"/>
</dbReference>
<dbReference type="InterPro" id="IPR001584">
    <property type="entry name" value="Integrase_cat-core"/>
</dbReference>
<keyword evidence="2" id="KW-0378">Hydrolase</keyword>
<gene>
    <name evidence="4" type="ORF">Tco_1043946</name>
</gene>
<protein>
    <submittedName>
        <fullName evidence="4">Retrotransposon protein, putative, ty1-copia subclass</fullName>
    </submittedName>
</protein>
<evidence type="ECO:0000256" key="1">
    <source>
        <dbReference type="ARBA" id="ARBA00022723"/>
    </source>
</evidence>
<sequence>MFQVKASKEFLDVVKSLMACKPKPGASICAFILEMKGKETSIMKLHSLLQTAEQGIKKINVPSTSAAPVLTVGHNAKKVKDSHSNERKTFQKECSFVGHWKRSCPKYLKDLKDEKVEKGSHSGHGDEGGGDSWRSLRCLFSLYMVVFGKPTSVLLTPPRTPQLNGVAERRNRTLIDMVRSLMSRATLPISFWGYALETAVHILNIVPTKKVSKTPFEMWKGKRPSFCHIKIWGCESADEEPIMNTDTQQEVVTPVEPDDISLPIRRTIGRVSKPNQFYYGFHIKEDKISDDSTLSELDEPANYKEAMVNPKAAKWKEAIKSEIQSMYDNQVWNLVDTIPGLKTVGCKWIFKKKTDMDGKVHTYKARLVANGYTQTHGIDDEETFSPVAK</sequence>
<dbReference type="Proteomes" id="UP001151760">
    <property type="component" value="Unassembled WGS sequence"/>
</dbReference>
<reference evidence="4" key="2">
    <citation type="submission" date="2022-01" db="EMBL/GenBank/DDBJ databases">
        <authorList>
            <person name="Yamashiro T."/>
            <person name="Shiraishi A."/>
            <person name="Satake H."/>
            <person name="Nakayama K."/>
        </authorList>
    </citation>
    <scope>NUCLEOTIDE SEQUENCE</scope>
</reference>
<keyword evidence="1" id="KW-0479">Metal-binding</keyword>
<dbReference type="Gene3D" id="3.30.420.10">
    <property type="entry name" value="Ribonuclease H-like superfamily/Ribonuclease H"/>
    <property type="match status" value="1"/>
</dbReference>
<dbReference type="EMBL" id="BQNB010018693">
    <property type="protein sequence ID" value="GJT77221.1"/>
    <property type="molecule type" value="Genomic_DNA"/>
</dbReference>
<dbReference type="Pfam" id="PF07727">
    <property type="entry name" value="RVT_2"/>
    <property type="match status" value="1"/>
</dbReference>
<name>A0ABQ5GNI5_9ASTR</name>
<evidence type="ECO:0000256" key="2">
    <source>
        <dbReference type="ARBA" id="ARBA00022801"/>
    </source>
</evidence>
<evidence type="ECO:0000313" key="5">
    <source>
        <dbReference type="Proteomes" id="UP001151760"/>
    </source>
</evidence>
<evidence type="ECO:0000259" key="3">
    <source>
        <dbReference type="PROSITE" id="PS50994"/>
    </source>
</evidence>
<keyword evidence="5" id="KW-1185">Reference proteome</keyword>
<proteinExistence type="predicted"/>